<protein>
    <submittedName>
        <fullName evidence="1">Uncharacterized protein</fullName>
    </submittedName>
</protein>
<reference evidence="1 2" key="1">
    <citation type="submission" date="2016-11" db="EMBL/GenBank/DDBJ databases">
        <authorList>
            <person name="Jaros S."/>
            <person name="Januszkiewicz K."/>
            <person name="Wedrychowicz H."/>
        </authorList>
    </citation>
    <scope>NUCLEOTIDE SEQUENCE [LARGE SCALE GENOMIC DNA]</scope>
    <source>
        <strain evidence="1 2">DSM 19022</strain>
    </source>
</reference>
<evidence type="ECO:0000313" key="1">
    <source>
        <dbReference type="EMBL" id="SHI74316.1"/>
    </source>
</evidence>
<organism evidence="1 2">
    <name type="scientific">Lutispora thermophila DSM 19022</name>
    <dbReference type="NCBI Taxonomy" id="1122184"/>
    <lineage>
        <taxon>Bacteria</taxon>
        <taxon>Bacillati</taxon>
        <taxon>Bacillota</taxon>
        <taxon>Clostridia</taxon>
        <taxon>Lutisporales</taxon>
        <taxon>Lutisporaceae</taxon>
        <taxon>Lutispora</taxon>
    </lineage>
</organism>
<dbReference type="Gene3D" id="3.40.190.10">
    <property type="entry name" value="Periplasmic binding protein-like II"/>
    <property type="match status" value="1"/>
</dbReference>
<dbReference type="OrthoDB" id="383937at2"/>
<keyword evidence="2" id="KW-1185">Reference proteome</keyword>
<dbReference type="STRING" id="1122184.SAMN02745176_01182"/>
<dbReference type="AlphaFoldDB" id="A0A1M6DM29"/>
<gene>
    <name evidence="1" type="ORF">SAMN02745176_01182</name>
</gene>
<accession>A0A1M6DM29</accession>
<proteinExistence type="predicted"/>
<evidence type="ECO:0000313" key="2">
    <source>
        <dbReference type="Proteomes" id="UP000184442"/>
    </source>
</evidence>
<dbReference type="SUPFAM" id="SSF53850">
    <property type="entry name" value="Periplasmic binding protein-like II"/>
    <property type="match status" value="1"/>
</dbReference>
<name>A0A1M6DM29_9FIRM</name>
<dbReference type="Proteomes" id="UP000184442">
    <property type="component" value="Unassembled WGS sequence"/>
</dbReference>
<dbReference type="EMBL" id="FQZS01000007">
    <property type="protein sequence ID" value="SHI74316.1"/>
    <property type="molecule type" value="Genomic_DNA"/>
</dbReference>
<sequence length="155" mass="18335">MELNDNWTWLDLYNMAKKANEKQSPKCYAIPKTPEGYLFREVIFKDIDYYVDKNEKYAFDTKEFTDALKLLKRIMDEQIEHPDIDLRTVIKPDGEIELDDILFLPIQLFSYDNIVTYNVYFKSINILPVPKGLYTGAKEIWDDYIAINKSTSKKN</sequence>